<feature type="binding site" evidence="7">
    <location>
        <begin position="155"/>
        <end position="156"/>
    </location>
    <ligand>
        <name>UDP-N-acetyl-alpha-D-muramoyl-L-alanyl-D-glutamate</name>
        <dbReference type="ChEBI" id="CHEBI:83900"/>
    </ligand>
</feature>
<feature type="binding site" evidence="7">
    <location>
        <position position="387"/>
    </location>
    <ligand>
        <name>meso-2,6-diaminopimelate</name>
        <dbReference type="ChEBI" id="CHEBI:57791"/>
    </ligand>
</feature>
<feature type="domain" description="Mur ligase C-terminal" evidence="10">
    <location>
        <begin position="337"/>
        <end position="461"/>
    </location>
</feature>
<dbReference type="Gene3D" id="3.90.190.20">
    <property type="entry name" value="Mur ligase, C-terminal domain"/>
    <property type="match status" value="1"/>
</dbReference>
<accession>A0ABW3ZLU7</accession>
<dbReference type="InterPro" id="IPR005761">
    <property type="entry name" value="UDP-N-AcMur-Glu-dNH2Pim_ligase"/>
</dbReference>
<dbReference type="SUPFAM" id="SSF53244">
    <property type="entry name" value="MurD-like peptide ligases, peptide-binding domain"/>
    <property type="match status" value="1"/>
</dbReference>
<dbReference type="InterPro" id="IPR036565">
    <property type="entry name" value="Mur-like_cat_sf"/>
</dbReference>
<keyword evidence="5 7" id="KW-0131">Cell cycle</keyword>
<evidence type="ECO:0000256" key="3">
    <source>
        <dbReference type="ARBA" id="ARBA00022960"/>
    </source>
</evidence>
<feature type="domain" description="Mur ligase N-terminal catalytic" evidence="9">
    <location>
        <begin position="22"/>
        <end position="94"/>
    </location>
</feature>
<comment type="caution">
    <text evidence="12">The sequence shown here is derived from an EMBL/GenBank/DDBJ whole genome shotgun (WGS) entry which is preliminary data.</text>
</comment>
<evidence type="ECO:0000256" key="8">
    <source>
        <dbReference type="RuleBase" id="RU004135"/>
    </source>
</evidence>
<feature type="binding site" evidence="7">
    <location>
        <position position="182"/>
    </location>
    <ligand>
        <name>UDP-N-acetyl-alpha-D-muramoyl-L-alanyl-D-glutamate</name>
        <dbReference type="ChEBI" id="CHEBI:83900"/>
    </ligand>
</feature>
<feature type="binding site" evidence="7">
    <location>
        <position position="188"/>
    </location>
    <ligand>
        <name>UDP-N-acetyl-alpha-D-muramoyl-L-alanyl-D-glutamate</name>
        <dbReference type="ChEBI" id="CHEBI:83900"/>
    </ligand>
</feature>
<evidence type="ECO:0000259" key="9">
    <source>
        <dbReference type="Pfam" id="PF01225"/>
    </source>
</evidence>
<protein>
    <recommendedName>
        <fullName evidence="7">UDP-N-acetylmuramoyl-L-alanyl-D-glutamate--2,6-diaminopimelate ligase</fullName>
        <ecNumber evidence="7">6.3.2.13</ecNumber>
    </recommendedName>
    <alternativeName>
        <fullName evidence="7">Meso-A2pm-adding enzyme</fullName>
    </alternativeName>
    <alternativeName>
        <fullName evidence="7">Meso-diaminopimelate-adding enzyme</fullName>
    </alternativeName>
    <alternativeName>
        <fullName evidence="7">UDP-MurNAc-L-Ala-D-Glu:meso-diaminopimelate ligase</fullName>
    </alternativeName>
    <alternativeName>
        <fullName evidence="7">UDP-MurNAc-tripeptide synthetase</fullName>
    </alternativeName>
    <alternativeName>
        <fullName evidence="7">UDP-N-acetylmuramyl-tripeptide synthetase</fullName>
    </alternativeName>
</protein>
<dbReference type="Gene3D" id="3.40.1390.10">
    <property type="entry name" value="MurE/MurF, N-terminal domain"/>
    <property type="match status" value="1"/>
</dbReference>
<evidence type="ECO:0000313" key="13">
    <source>
        <dbReference type="Proteomes" id="UP001597135"/>
    </source>
</evidence>
<comment type="catalytic activity">
    <reaction evidence="7">
        <text>UDP-N-acetyl-alpha-D-muramoyl-L-alanyl-D-glutamate + meso-2,6-diaminopimelate + ATP = UDP-N-acetyl-alpha-D-muramoyl-L-alanyl-gamma-D-glutamyl-meso-2,6-diaminopimelate + ADP + phosphate + H(+)</text>
        <dbReference type="Rhea" id="RHEA:23676"/>
        <dbReference type="ChEBI" id="CHEBI:15378"/>
        <dbReference type="ChEBI" id="CHEBI:30616"/>
        <dbReference type="ChEBI" id="CHEBI:43474"/>
        <dbReference type="ChEBI" id="CHEBI:57791"/>
        <dbReference type="ChEBI" id="CHEBI:83900"/>
        <dbReference type="ChEBI" id="CHEBI:83905"/>
        <dbReference type="ChEBI" id="CHEBI:456216"/>
        <dbReference type="EC" id="6.3.2.13"/>
    </reaction>
</comment>
<dbReference type="Pfam" id="PF08245">
    <property type="entry name" value="Mur_ligase_M"/>
    <property type="match status" value="1"/>
</dbReference>
<feature type="binding site" evidence="7">
    <location>
        <position position="459"/>
    </location>
    <ligand>
        <name>meso-2,6-diaminopimelate</name>
        <dbReference type="ChEBI" id="CHEBI:57791"/>
    </ligand>
</feature>
<evidence type="ECO:0000256" key="4">
    <source>
        <dbReference type="ARBA" id="ARBA00022984"/>
    </source>
</evidence>
<comment type="subcellular location">
    <subcellularLocation>
        <location evidence="7 8">Cytoplasm</location>
    </subcellularLocation>
</comment>
<dbReference type="NCBIfam" id="TIGR01085">
    <property type="entry name" value="murE"/>
    <property type="match status" value="1"/>
</dbReference>
<gene>
    <name evidence="7" type="primary">murE</name>
    <name evidence="12" type="ORF">ACFQ4E_15085</name>
</gene>
<evidence type="ECO:0000259" key="11">
    <source>
        <dbReference type="Pfam" id="PF08245"/>
    </source>
</evidence>
<dbReference type="NCBIfam" id="NF001126">
    <property type="entry name" value="PRK00139.1-4"/>
    <property type="match status" value="1"/>
</dbReference>
<dbReference type="HAMAP" id="MF_00208">
    <property type="entry name" value="MurE"/>
    <property type="match status" value="1"/>
</dbReference>
<dbReference type="Proteomes" id="UP001597135">
    <property type="component" value="Unassembled WGS sequence"/>
</dbReference>
<keyword evidence="2 7" id="KW-0132">Cell division</keyword>
<comment type="function">
    <text evidence="7">Catalyzes the addition of meso-diaminopimelic acid to the nucleotide precursor UDP-N-acetylmuramoyl-L-alanyl-D-glutamate (UMAG) in the biosynthesis of bacterial cell-wall peptidoglycan.</text>
</comment>
<dbReference type="NCBIfam" id="NF001124">
    <property type="entry name" value="PRK00139.1-2"/>
    <property type="match status" value="1"/>
</dbReference>
<feature type="binding site" evidence="7">
    <location>
        <begin position="411"/>
        <end position="414"/>
    </location>
    <ligand>
        <name>meso-2,6-diaminopimelate</name>
        <dbReference type="ChEBI" id="CHEBI:57791"/>
    </ligand>
</feature>
<dbReference type="SUPFAM" id="SSF53623">
    <property type="entry name" value="MurD-like peptide ligases, catalytic domain"/>
    <property type="match status" value="1"/>
</dbReference>
<keyword evidence="13" id="KW-1185">Reference proteome</keyword>
<evidence type="ECO:0000313" key="12">
    <source>
        <dbReference type="EMBL" id="MFD1343750.1"/>
    </source>
</evidence>
<feature type="binding site" evidence="7">
    <location>
        <position position="29"/>
    </location>
    <ligand>
        <name>UDP-N-acetyl-alpha-D-muramoyl-L-alanyl-D-glutamate</name>
        <dbReference type="ChEBI" id="CHEBI:83900"/>
    </ligand>
</feature>
<keyword evidence="7 12" id="KW-0436">Ligase</keyword>
<feature type="binding site" evidence="7">
    <location>
        <begin position="114"/>
        <end position="120"/>
    </location>
    <ligand>
        <name>ATP</name>
        <dbReference type="ChEBI" id="CHEBI:30616"/>
    </ligand>
</feature>
<comment type="cofactor">
    <cofactor evidence="7">
        <name>Mg(2+)</name>
        <dbReference type="ChEBI" id="CHEBI:18420"/>
    </cofactor>
</comment>
<comment type="caution">
    <text evidence="7">Lacks conserved residue(s) required for the propagation of feature annotation.</text>
</comment>
<dbReference type="InterPro" id="IPR004101">
    <property type="entry name" value="Mur_ligase_C"/>
</dbReference>
<dbReference type="GO" id="GO:0008765">
    <property type="term" value="F:UDP-N-acetylmuramoylalanyl-D-glutamate-2,6-diaminopimelate ligase activity"/>
    <property type="evidence" value="ECO:0007669"/>
    <property type="project" value="UniProtKB-EC"/>
</dbReference>
<evidence type="ECO:0000256" key="6">
    <source>
        <dbReference type="ARBA" id="ARBA00023316"/>
    </source>
</evidence>
<evidence type="ECO:0000256" key="1">
    <source>
        <dbReference type="ARBA" id="ARBA00005898"/>
    </source>
</evidence>
<name>A0ABW3ZLU7_9RHOB</name>
<keyword evidence="7" id="KW-0963">Cytoplasm</keyword>
<comment type="PTM">
    <text evidence="7">Carboxylation is probably crucial for Mg(2+) binding and, consequently, for the gamma-phosphate positioning of ATP.</text>
</comment>
<keyword evidence="7" id="KW-0547">Nucleotide-binding</keyword>
<dbReference type="SUPFAM" id="SSF63418">
    <property type="entry name" value="MurE/MurF N-terminal domain"/>
    <property type="match status" value="1"/>
</dbReference>
<feature type="binding site" evidence="7">
    <location>
        <position position="463"/>
    </location>
    <ligand>
        <name>meso-2,6-diaminopimelate</name>
        <dbReference type="ChEBI" id="CHEBI:57791"/>
    </ligand>
</feature>
<evidence type="ECO:0000256" key="2">
    <source>
        <dbReference type="ARBA" id="ARBA00022618"/>
    </source>
</evidence>
<proteinExistence type="inferred from homology"/>
<organism evidence="12 13">
    <name type="scientific">Litorisediminicola beolgyonensis</name>
    <dbReference type="NCBI Taxonomy" id="1173614"/>
    <lineage>
        <taxon>Bacteria</taxon>
        <taxon>Pseudomonadati</taxon>
        <taxon>Pseudomonadota</taxon>
        <taxon>Alphaproteobacteria</taxon>
        <taxon>Rhodobacterales</taxon>
        <taxon>Paracoccaceae</taxon>
        <taxon>Litorisediminicola</taxon>
    </lineage>
</organism>
<feature type="modified residue" description="N6-carboxylysine" evidence="7">
    <location>
        <position position="222"/>
    </location>
</feature>
<keyword evidence="6 7" id="KW-0961">Cell wall biogenesis/degradation</keyword>
<feature type="short sequence motif" description="Meso-diaminopimelate recognition motif" evidence="7">
    <location>
        <begin position="411"/>
        <end position="414"/>
    </location>
</feature>
<dbReference type="InterPro" id="IPR035911">
    <property type="entry name" value="MurE/MurF_N"/>
</dbReference>
<dbReference type="EMBL" id="JBHTMU010000030">
    <property type="protein sequence ID" value="MFD1343750.1"/>
    <property type="molecule type" value="Genomic_DNA"/>
</dbReference>
<keyword evidence="7" id="KW-0067">ATP-binding</keyword>
<dbReference type="InterPro" id="IPR013221">
    <property type="entry name" value="Mur_ligase_cen"/>
</dbReference>
<keyword evidence="4 7" id="KW-0573">Peptidoglycan synthesis</keyword>
<evidence type="ECO:0000259" key="10">
    <source>
        <dbReference type="Pfam" id="PF02875"/>
    </source>
</evidence>
<evidence type="ECO:0000256" key="7">
    <source>
        <dbReference type="HAMAP-Rule" id="MF_00208"/>
    </source>
</evidence>
<dbReference type="PANTHER" id="PTHR23135">
    <property type="entry name" value="MUR LIGASE FAMILY MEMBER"/>
    <property type="match status" value="1"/>
</dbReference>
<comment type="similarity">
    <text evidence="1 7">Belongs to the MurCDEF family. MurE subfamily.</text>
</comment>
<keyword evidence="3 7" id="KW-0133">Cell shape</keyword>
<feature type="domain" description="Mur ligase central" evidence="11">
    <location>
        <begin position="112"/>
        <end position="314"/>
    </location>
</feature>
<comment type="pathway">
    <text evidence="7 8">Cell wall biogenesis; peptidoglycan biosynthesis.</text>
</comment>
<keyword evidence="7" id="KW-0460">Magnesium</keyword>
<dbReference type="RefSeq" id="WP_386804970.1">
    <property type="nucleotide sequence ID" value="NZ_JBHTMU010000030.1"/>
</dbReference>
<dbReference type="PANTHER" id="PTHR23135:SF4">
    <property type="entry name" value="UDP-N-ACETYLMURAMOYL-L-ALANYL-D-GLUTAMATE--2,6-DIAMINOPIMELATE LIGASE MURE HOMOLOG, CHLOROPLASTIC"/>
    <property type="match status" value="1"/>
</dbReference>
<dbReference type="Gene3D" id="3.40.1190.10">
    <property type="entry name" value="Mur-like, catalytic domain"/>
    <property type="match status" value="1"/>
</dbReference>
<sequence length="493" mass="50843">MTARRTLAELGLTARGGAEAQVTGLAVDSREVRDGTLFFALPGTRVHGAEFIPAALAAGAGAILTDAEGARIAADALAGSPAALIVAADPRQALAYSAALWFGAQPGTVVAVTGTNGKTSVASFTRRIWQELGLRAVNLGTTGVEGDWQAPLRHTTPEPITLHHMLAGAAEAGVDHAAMEASSHGLEQRRLDGVTLTAAGFTNFTQDHLDYHASFEDYFAAKAGLFARVLPEDGTAVINIDDPRGVDMAAIAEARGQTLITVGRAEGADICLMGQRFEQAGQEIRVRHEGVVRQLKLGLIGGFQAENALVAAGLVIACGTPAEDVFSALPRLDTVRGRMQLAATRDNGATVFVDYAHTPDAVATAIRALRPHVMGRLVAIVGAGGDRDAGKRPLMGAAAAEFADTVIVTDDNPRTEDPAAIRAQVLDGAPGALEVGDRAEAILRGVDALGPGDALLICGKGHETGQIVGETVYPFDDAEQASVAVSALDGGVA</sequence>
<feature type="binding site" evidence="7">
    <location>
        <position position="190"/>
    </location>
    <ligand>
        <name>UDP-N-acetyl-alpha-D-muramoyl-L-alanyl-D-glutamate</name>
        <dbReference type="ChEBI" id="CHEBI:83900"/>
    </ligand>
</feature>
<dbReference type="EC" id="6.3.2.13" evidence="7"/>
<dbReference type="Pfam" id="PF02875">
    <property type="entry name" value="Mur_ligase_C"/>
    <property type="match status" value="1"/>
</dbReference>
<evidence type="ECO:0000256" key="5">
    <source>
        <dbReference type="ARBA" id="ARBA00023306"/>
    </source>
</evidence>
<dbReference type="InterPro" id="IPR036615">
    <property type="entry name" value="Mur_ligase_C_dom_sf"/>
</dbReference>
<reference evidence="13" key="1">
    <citation type="journal article" date="2019" name="Int. J. Syst. Evol. Microbiol.">
        <title>The Global Catalogue of Microorganisms (GCM) 10K type strain sequencing project: providing services to taxonomists for standard genome sequencing and annotation.</title>
        <authorList>
            <consortium name="The Broad Institute Genomics Platform"/>
            <consortium name="The Broad Institute Genome Sequencing Center for Infectious Disease"/>
            <person name="Wu L."/>
            <person name="Ma J."/>
        </authorList>
    </citation>
    <scope>NUCLEOTIDE SEQUENCE [LARGE SCALE GENOMIC DNA]</scope>
    <source>
        <strain evidence="13">CCUG 62953</strain>
    </source>
</reference>
<dbReference type="InterPro" id="IPR000713">
    <property type="entry name" value="Mur_ligase_N"/>
</dbReference>
<dbReference type="Pfam" id="PF01225">
    <property type="entry name" value="Mur_ligase"/>
    <property type="match status" value="1"/>
</dbReference>